<dbReference type="GO" id="GO:0004633">
    <property type="term" value="F:phosphopantothenoylcysteine decarboxylase activity"/>
    <property type="evidence" value="ECO:0007669"/>
    <property type="project" value="TreeGrafter"/>
</dbReference>
<dbReference type="EMBL" id="CP036263">
    <property type="protein sequence ID" value="QDS98900.1"/>
    <property type="molecule type" value="Genomic_DNA"/>
</dbReference>
<sequence length="182" mass="18987">MKAEMVVGVSGGIAAYKSAALVSQLVQEDIGVTVVMTKAAKHFVGEATFAALSGRPVASDSFEPSAYPLGAHIELARKADLLCVAPATANYLAQAASGLADDLLSTLTLCFTGPVLVAPAMNNEMWTKPSVQRNVEQLLADGVHTIGPGEGWLSCRVQGAGRMAEPAEIAQEIHRLLDAIDD</sequence>
<proteinExistence type="predicted"/>
<dbReference type="PANTHER" id="PTHR14359:SF6">
    <property type="entry name" value="PHOSPHOPANTOTHENOYLCYSTEINE DECARBOXYLASE"/>
    <property type="match status" value="1"/>
</dbReference>
<dbReference type="Pfam" id="PF02441">
    <property type="entry name" value="Flavoprotein"/>
    <property type="match status" value="1"/>
</dbReference>
<organism evidence="2 3">
    <name type="scientific">Adhaeretor mobilis</name>
    <dbReference type="NCBI Taxonomy" id="1930276"/>
    <lineage>
        <taxon>Bacteria</taxon>
        <taxon>Pseudomonadati</taxon>
        <taxon>Planctomycetota</taxon>
        <taxon>Planctomycetia</taxon>
        <taxon>Pirellulales</taxon>
        <taxon>Lacipirellulaceae</taxon>
        <taxon>Adhaeretor</taxon>
    </lineage>
</organism>
<dbReference type="InterPro" id="IPR003382">
    <property type="entry name" value="Flavoprotein"/>
</dbReference>
<dbReference type="AlphaFoldDB" id="A0A517MVJ0"/>
<reference evidence="2 3" key="1">
    <citation type="submission" date="2019-02" db="EMBL/GenBank/DDBJ databases">
        <title>Deep-cultivation of Planctomycetes and their phenomic and genomic characterization uncovers novel biology.</title>
        <authorList>
            <person name="Wiegand S."/>
            <person name="Jogler M."/>
            <person name="Boedeker C."/>
            <person name="Pinto D."/>
            <person name="Vollmers J."/>
            <person name="Rivas-Marin E."/>
            <person name="Kohn T."/>
            <person name="Peeters S.H."/>
            <person name="Heuer A."/>
            <person name="Rast P."/>
            <person name="Oberbeckmann S."/>
            <person name="Bunk B."/>
            <person name="Jeske O."/>
            <person name="Meyerdierks A."/>
            <person name="Storesund J.E."/>
            <person name="Kallscheuer N."/>
            <person name="Luecker S."/>
            <person name="Lage O.M."/>
            <person name="Pohl T."/>
            <person name="Merkel B.J."/>
            <person name="Hornburger P."/>
            <person name="Mueller R.-W."/>
            <person name="Bruemmer F."/>
            <person name="Labrenz M."/>
            <person name="Spormann A.M."/>
            <person name="Op den Camp H."/>
            <person name="Overmann J."/>
            <person name="Amann R."/>
            <person name="Jetten M.S.M."/>
            <person name="Mascher T."/>
            <person name="Medema M.H."/>
            <person name="Devos D.P."/>
            <person name="Kaster A.-K."/>
            <person name="Ovreas L."/>
            <person name="Rohde M."/>
            <person name="Galperin M.Y."/>
            <person name="Jogler C."/>
        </authorList>
    </citation>
    <scope>NUCLEOTIDE SEQUENCE [LARGE SCALE GENOMIC DNA]</scope>
    <source>
        <strain evidence="2 3">HG15A2</strain>
    </source>
</reference>
<dbReference type="GO" id="GO:0071513">
    <property type="term" value="C:phosphopantothenoylcysteine decarboxylase complex"/>
    <property type="evidence" value="ECO:0007669"/>
    <property type="project" value="TreeGrafter"/>
</dbReference>
<name>A0A517MVJ0_9BACT</name>
<dbReference type="InterPro" id="IPR036551">
    <property type="entry name" value="Flavin_trans-like"/>
</dbReference>
<accession>A0A517MVJ0</accession>
<keyword evidence="3" id="KW-1185">Reference proteome</keyword>
<gene>
    <name evidence="2" type="ORF">HG15A2_21880</name>
</gene>
<dbReference type="GO" id="GO:0010181">
    <property type="term" value="F:FMN binding"/>
    <property type="evidence" value="ECO:0007669"/>
    <property type="project" value="TreeGrafter"/>
</dbReference>
<evidence type="ECO:0000313" key="3">
    <source>
        <dbReference type="Proteomes" id="UP000319852"/>
    </source>
</evidence>
<dbReference type="OrthoDB" id="9802554at2"/>
<dbReference type="KEGG" id="amob:HG15A2_21880"/>
<dbReference type="RefSeq" id="WP_145060183.1">
    <property type="nucleotide sequence ID" value="NZ_CP036263.1"/>
</dbReference>
<dbReference type="Gene3D" id="3.40.50.1950">
    <property type="entry name" value="Flavin prenyltransferase-like"/>
    <property type="match status" value="1"/>
</dbReference>
<dbReference type="PANTHER" id="PTHR14359">
    <property type="entry name" value="HOMO-OLIGOMERIC FLAVIN CONTAINING CYS DECARBOXYLASE FAMILY"/>
    <property type="match status" value="1"/>
</dbReference>
<protein>
    <submittedName>
        <fullName evidence="2">Phosphopantothenoylcysteine decarboxylase</fullName>
    </submittedName>
</protein>
<dbReference type="GO" id="GO:0015937">
    <property type="term" value="P:coenzyme A biosynthetic process"/>
    <property type="evidence" value="ECO:0007669"/>
    <property type="project" value="TreeGrafter"/>
</dbReference>
<evidence type="ECO:0000259" key="1">
    <source>
        <dbReference type="Pfam" id="PF02441"/>
    </source>
</evidence>
<evidence type="ECO:0000313" key="2">
    <source>
        <dbReference type="EMBL" id="QDS98900.1"/>
    </source>
</evidence>
<feature type="domain" description="Flavoprotein" evidence="1">
    <location>
        <begin position="5"/>
        <end position="176"/>
    </location>
</feature>
<dbReference type="Proteomes" id="UP000319852">
    <property type="component" value="Chromosome"/>
</dbReference>
<dbReference type="SUPFAM" id="SSF52507">
    <property type="entry name" value="Homo-oligomeric flavin-containing Cys decarboxylases, HFCD"/>
    <property type="match status" value="1"/>
</dbReference>